<feature type="non-terminal residue" evidence="2">
    <location>
        <position position="1"/>
    </location>
</feature>
<dbReference type="InterPro" id="IPR006186">
    <property type="entry name" value="Ser/Thr-sp_prot-phosphatase"/>
</dbReference>
<proteinExistence type="predicted"/>
<organism evidence="2 3">
    <name type="scientific">Thamnocephalis sphaerospora</name>
    <dbReference type="NCBI Taxonomy" id="78915"/>
    <lineage>
        <taxon>Eukaryota</taxon>
        <taxon>Fungi</taxon>
        <taxon>Fungi incertae sedis</taxon>
        <taxon>Zoopagomycota</taxon>
        <taxon>Zoopagomycotina</taxon>
        <taxon>Zoopagomycetes</taxon>
        <taxon>Zoopagales</taxon>
        <taxon>Sigmoideomycetaceae</taxon>
        <taxon>Thamnocephalis</taxon>
    </lineage>
</organism>
<dbReference type="Proteomes" id="UP000271241">
    <property type="component" value="Unassembled WGS sequence"/>
</dbReference>
<dbReference type="PRINTS" id="PR00114">
    <property type="entry name" value="STPHPHTASE"/>
</dbReference>
<feature type="domain" description="Calcineurin-like phosphoesterase" evidence="1">
    <location>
        <begin position="1"/>
        <end position="218"/>
    </location>
</feature>
<dbReference type="SUPFAM" id="SSF56300">
    <property type="entry name" value="Metallo-dependent phosphatases"/>
    <property type="match status" value="1"/>
</dbReference>
<sequence length="273" mass="30144">RIVAVGDLHGDFGNTINVFHMAGIIDAKKHWAGGNHTVFVHTGDVVDRGPDTIQLYALMERLKREASEAGGRVVQVLGNHELMNLSDDYRYVTREDIASFGGLAARRRAWRADGSIGQRLFQLHLVHRVGDSVFAHGGINEDWATKGVHEINQMTTAQLPPYVAEEDPWLRYHGWPIFGSEGPAWYRGFALGNEAVICPLLSRALRKLKAKRMIVGHTWQDSGRVLSRCNGRFFVIDVGISAAYGGFQGALEVMPDGTVTAIYPDGRVQLAAQ</sequence>
<dbReference type="InterPro" id="IPR004843">
    <property type="entry name" value="Calcineurin-like_PHP"/>
</dbReference>
<dbReference type="OrthoDB" id="5976022at2759"/>
<evidence type="ECO:0000259" key="1">
    <source>
        <dbReference type="Pfam" id="PF00149"/>
    </source>
</evidence>
<dbReference type="EMBL" id="KZ993538">
    <property type="protein sequence ID" value="RKP04677.1"/>
    <property type="molecule type" value="Genomic_DNA"/>
</dbReference>
<name>A0A4P9XGD6_9FUNG</name>
<dbReference type="GO" id="GO:0016787">
    <property type="term" value="F:hydrolase activity"/>
    <property type="evidence" value="ECO:0007669"/>
    <property type="project" value="InterPro"/>
</dbReference>
<dbReference type="Gene3D" id="3.60.21.10">
    <property type="match status" value="1"/>
</dbReference>
<dbReference type="PANTHER" id="PTHR46546:SF4">
    <property type="entry name" value="SHEWANELLA-LIKE PROTEIN PHOSPHATASE 1"/>
    <property type="match status" value="1"/>
</dbReference>
<dbReference type="STRING" id="78915.A0A4P9XGD6"/>
<keyword evidence="3" id="KW-1185">Reference proteome</keyword>
<dbReference type="PANTHER" id="PTHR46546">
    <property type="entry name" value="SHEWANELLA-LIKE PROTEIN PHOSPHATASE 1"/>
    <property type="match status" value="1"/>
</dbReference>
<dbReference type="InterPro" id="IPR029052">
    <property type="entry name" value="Metallo-depent_PP-like"/>
</dbReference>
<dbReference type="Pfam" id="PF00149">
    <property type="entry name" value="Metallophos"/>
    <property type="match status" value="1"/>
</dbReference>
<protein>
    <submittedName>
        <fullName evidence="2">Metallo-dependent phosphatase-like protein</fullName>
    </submittedName>
</protein>
<accession>A0A4P9XGD6</accession>
<evidence type="ECO:0000313" key="2">
    <source>
        <dbReference type="EMBL" id="RKP04677.1"/>
    </source>
</evidence>
<gene>
    <name evidence="2" type="ORF">THASP1DRAFT_20873</name>
</gene>
<dbReference type="AlphaFoldDB" id="A0A4P9XGD6"/>
<evidence type="ECO:0000313" key="3">
    <source>
        <dbReference type="Proteomes" id="UP000271241"/>
    </source>
</evidence>
<reference evidence="3" key="1">
    <citation type="journal article" date="2018" name="Nat. Microbiol.">
        <title>Leveraging single-cell genomics to expand the fungal tree of life.</title>
        <authorList>
            <person name="Ahrendt S.R."/>
            <person name="Quandt C.A."/>
            <person name="Ciobanu D."/>
            <person name="Clum A."/>
            <person name="Salamov A."/>
            <person name="Andreopoulos B."/>
            <person name="Cheng J.F."/>
            <person name="Woyke T."/>
            <person name="Pelin A."/>
            <person name="Henrissat B."/>
            <person name="Reynolds N.K."/>
            <person name="Benny G.L."/>
            <person name="Smith M.E."/>
            <person name="James T.Y."/>
            <person name="Grigoriev I.V."/>
        </authorList>
    </citation>
    <scope>NUCLEOTIDE SEQUENCE [LARGE SCALE GENOMIC DNA]</scope>
    <source>
        <strain evidence="3">RSA 1356</strain>
    </source>
</reference>